<organism evidence="6 7">
    <name type="scientific">Schistosoma bovis</name>
    <name type="common">Blood fluke</name>
    <dbReference type="NCBI Taxonomy" id="6184"/>
    <lineage>
        <taxon>Eukaryota</taxon>
        <taxon>Metazoa</taxon>
        <taxon>Spiralia</taxon>
        <taxon>Lophotrochozoa</taxon>
        <taxon>Platyhelminthes</taxon>
        <taxon>Trematoda</taxon>
        <taxon>Digenea</taxon>
        <taxon>Strigeidida</taxon>
        <taxon>Schistosomatoidea</taxon>
        <taxon>Schistosomatidae</taxon>
        <taxon>Schistosoma</taxon>
    </lineage>
</organism>
<evidence type="ECO:0000313" key="6">
    <source>
        <dbReference type="EMBL" id="RTG90766.1"/>
    </source>
</evidence>
<feature type="domain" description="EF-hand" evidence="5">
    <location>
        <begin position="303"/>
        <end position="338"/>
    </location>
</feature>
<evidence type="ECO:0000259" key="5">
    <source>
        <dbReference type="PROSITE" id="PS50222"/>
    </source>
</evidence>
<dbReference type="Proteomes" id="UP000290809">
    <property type="component" value="Unassembled WGS sequence"/>
</dbReference>
<keyword evidence="2" id="KW-0677">Repeat</keyword>
<dbReference type="InterPro" id="IPR011992">
    <property type="entry name" value="EF-hand-dom_pair"/>
</dbReference>
<dbReference type="InterPro" id="IPR002017">
    <property type="entry name" value="Spectrin_repeat"/>
</dbReference>
<keyword evidence="3" id="KW-0106">Calcium</keyword>
<dbReference type="FunFam" id="1.10.238.10:FF:000020">
    <property type="entry name" value="spectrin alpha chain, non-erythrocytic 1"/>
    <property type="match status" value="1"/>
</dbReference>
<evidence type="ECO:0000256" key="2">
    <source>
        <dbReference type="ARBA" id="ARBA00022737"/>
    </source>
</evidence>
<proteinExistence type="predicted"/>
<evidence type="ECO:0000313" key="7">
    <source>
        <dbReference type="Proteomes" id="UP000290809"/>
    </source>
</evidence>
<dbReference type="SMART" id="SM00054">
    <property type="entry name" value="EFh"/>
    <property type="match status" value="2"/>
</dbReference>
<dbReference type="InterPro" id="IPR018247">
    <property type="entry name" value="EF_Hand_1_Ca_BS"/>
</dbReference>
<dbReference type="PROSITE" id="PS00018">
    <property type="entry name" value="EF_HAND_1"/>
    <property type="match status" value="2"/>
</dbReference>
<dbReference type="CDD" id="cd00176">
    <property type="entry name" value="SPEC"/>
    <property type="match status" value="1"/>
</dbReference>
<dbReference type="FunFam" id="1.20.58.60:FF:000078">
    <property type="entry name" value="Spectrin alpha chain, non-erythrocytic 1"/>
    <property type="match status" value="1"/>
</dbReference>
<keyword evidence="4" id="KW-0009">Actin-binding</keyword>
<dbReference type="InterPro" id="IPR018159">
    <property type="entry name" value="Spectrin/alpha-actinin"/>
</dbReference>
<dbReference type="Gene3D" id="1.20.58.60">
    <property type="match status" value="3"/>
</dbReference>
<evidence type="ECO:0000256" key="1">
    <source>
        <dbReference type="ARBA" id="ARBA00022723"/>
    </source>
</evidence>
<keyword evidence="7" id="KW-1185">Reference proteome</keyword>
<dbReference type="PROSITE" id="PS50222">
    <property type="entry name" value="EF_HAND_2"/>
    <property type="match status" value="2"/>
</dbReference>
<comment type="caution">
    <text evidence="6">The sequence shown here is derived from an EMBL/GenBank/DDBJ whole genome shotgun (WGS) entry which is preliminary data.</text>
</comment>
<dbReference type="Pfam" id="PF00435">
    <property type="entry name" value="Spectrin"/>
    <property type="match status" value="3"/>
</dbReference>
<dbReference type="Pfam" id="PF13499">
    <property type="entry name" value="EF-hand_7"/>
    <property type="match status" value="1"/>
</dbReference>
<keyword evidence="1" id="KW-0479">Metal-binding</keyword>
<dbReference type="SMART" id="SM00150">
    <property type="entry name" value="SPEC"/>
    <property type="match status" value="2"/>
</dbReference>
<dbReference type="Gene3D" id="1.10.238.10">
    <property type="entry name" value="EF-hand"/>
    <property type="match status" value="2"/>
</dbReference>
<dbReference type="InterPro" id="IPR002048">
    <property type="entry name" value="EF_hand_dom"/>
</dbReference>
<dbReference type="GO" id="GO:0005509">
    <property type="term" value="F:calcium ion binding"/>
    <property type="evidence" value="ECO:0007669"/>
    <property type="project" value="InterPro"/>
</dbReference>
<sequence length="455" mass="53414">MVLVTDIRAHEDRIKELDARADEFIRSGAWDADMVRERKKMINERYEKILDMSENRAVTLGKAKRLHDFYRNIDDEEAWIREKKILVSSEDYGRDLIGVRNLRKKHERIENEVAAHDPFIKQVIAQGEELTVGVQLADPEEIKKRIQVGMNPYTWFTMESLVETWRNLQKIILERDAELRRETVRQEQNDQLRQQFAVAANSFHQWLQKVRTSMMEASGTLEEQLEGIREKSSEVRARKNDLREVEKLGTLLEEHLILDNRYTEHSTVGLSQAWDQLDQLAMRMQHNLEQQIQARNVSGVSEEALREFSMMFKHFDKDKSGRLDHREFKSCLRALGHDLHEVGEGQVDAEFESILNVVDPNRDGYITLQEFMAFMISKETENVQSRDEVEEAFRALLKKEKNTSPKKSYMRCVLNLSKEQAEYCSRVMPPYYTKSGQAILDAYDYQAFTRQLFVS</sequence>
<dbReference type="SUPFAM" id="SSF46966">
    <property type="entry name" value="Spectrin repeat"/>
    <property type="match status" value="2"/>
</dbReference>
<dbReference type="SMART" id="SM01184">
    <property type="entry name" value="efhand_Ca_insen"/>
    <property type="match status" value="1"/>
</dbReference>
<evidence type="ECO:0000256" key="3">
    <source>
        <dbReference type="ARBA" id="ARBA00022837"/>
    </source>
</evidence>
<reference evidence="6 7" key="1">
    <citation type="journal article" date="2019" name="PLoS Pathog.">
        <title>Genome sequence of the bovine parasite Schistosoma bovis Tanzania.</title>
        <authorList>
            <person name="Oey H."/>
            <person name="Zakrzewski M."/>
            <person name="Gobert G."/>
            <person name="Gravermann K."/>
            <person name="Stoye J."/>
            <person name="Jones M."/>
            <person name="Mcmanus D."/>
            <person name="Krause L."/>
        </authorList>
    </citation>
    <scope>NUCLEOTIDE SEQUENCE [LARGE SCALE GENOMIC DNA]</scope>
    <source>
        <strain evidence="6 7">TAN1997</strain>
    </source>
</reference>
<protein>
    <submittedName>
        <fullName evidence="6">Spectrin alpha</fullName>
    </submittedName>
</protein>
<dbReference type="STRING" id="6184.A0A430QSU3"/>
<dbReference type="SUPFAM" id="SSF47473">
    <property type="entry name" value="EF-hand"/>
    <property type="match status" value="2"/>
</dbReference>
<gene>
    <name evidence="6" type="ORF">DC041_0000174</name>
</gene>
<dbReference type="EMBL" id="QMKO01001323">
    <property type="protein sequence ID" value="RTG90766.1"/>
    <property type="molecule type" value="Genomic_DNA"/>
</dbReference>
<dbReference type="Pfam" id="PF08726">
    <property type="entry name" value="EFhand_Ca_insen"/>
    <property type="match status" value="1"/>
</dbReference>
<accession>A0A430QSU3</accession>
<evidence type="ECO:0000256" key="4">
    <source>
        <dbReference type="ARBA" id="ARBA00023203"/>
    </source>
</evidence>
<dbReference type="CDD" id="cd00051">
    <property type="entry name" value="EFh"/>
    <property type="match status" value="1"/>
</dbReference>
<feature type="domain" description="EF-hand" evidence="5">
    <location>
        <begin position="346"/>
        <end position="381"/>
    </location>
</feature>
<name>A0A430QSU3_SCHBO</name>
<dbReference type="GO" id="GO:0003779">
    <property type="term" value="F:actin binding"/>
    <property type="evidence" value="ECO:0007669"/>
    <property type="project" value="UniProtKB-KW"/>
</dbReference>
<dbReference type="PANTHER" id="PTHR11915">
    <property type="entry name" value="SPECTRIN/FILAMIN RELATED CYTOSKELETAL PROTEIN"/>
    <property type="match status" value="1"/>
</dbReference>
<dbReference type="AlphaFoldDB" id="A0A430QSU3"/>
<dbReference type="InterPro" id="IPR014837">
    <property type="entry name" value="EF-hand_Ca_insen"/>
</dbReference>